<reference evidence="7 8" key="1">
    <citation type="journal article" date="2017" name="ISME J.">
        <title>Energy and carbon metabolisms in a deep terrestrial subsurface fluid microbial community.</title>
        <authorList>
            <person name="Momper L."/>
            <person name="Jungbluth S.P."/>
            <person name="Lee M.D."/>
            <person name="Amend J.P."/>
        </authorList>
    </citation>
    <scope>NUCLEOTIDE SEQUENCE [LARGE SCALE GENOMIC DNA]</scope>
    <source>
        <strain evidence="7">SURF_26</strain>
    </source>
</reference>
<organism evidence="7 8">
    <name type="scientific">Candidatus Auribacter fodinae</name>
    <dbReference type="NCBI Taxonomy" id="2093366"/>
    <lineage>
        <taxon>Bacteria</taxon>
        <taxon>Pseudomonadati</taxon>
        <taxon>Candidatus Auribacterota</taxon>
        <taxon>Candidatus Auribacteria</taxon>
        <taxon>Candidatus Auribacterales</taxon>
        <taxon>Candidatus Auribacteraceae</taxon>
        <taxon>Candidatus Auribacter</taxon>
    </lineage>
</organism>
<dbReference type="SMART" id="SM01001">
    <property type="entry name" value="AIRC"/>
    <property type="match status" value="1"/>
</dbReference>
<dbReference type="UniPathway" id="UPA00074">
    <property type="reaction ID" value="UER00943"/>
</dbReference>
<feature type="binding site" evidence="3 5">
    <location>
        <position position="17"/>
    </location>
    <ligand>
        <name>substrate</name>
    </ligand>
</feature>
<dbReference type="GO" id="GO:0016829">
    <property type="term" value="F:lyase activity"/>
    <property type="evidence" value="ECO:0007669"/>
    <property type="project" value="UniProtKB-KW"/>
</dbReference>
<comment type="function">
    <text evidence="3 4">Catalyzes the conversion of N5-carboxyaminoimidazole ribonucleotide (N5-CAIR) to 4-carboxy-5-aminoimidazole ribonucleotide (CAIR).</text>
</comment>
<evidence type="ECO:0000313" key="7">
    <source>
        <dbReference type="EMBL" id="RJP56582.1"/>
    </source>
</evidence>
<evidence type="ECO:0000259" key="6">
    <source>
        <dbReference type="SMART" id="SM01001"/>
    </source>
</evidence>
<dbReference type="PANTHER" id="PTHR23046">
    <property type="entry name" value="PHOSPHORIBOSYLAMINOIMIDAZOLE CARBOXYLASE CATALYTIC SUBUNIT"/>
    <property type="match status" value="1"/>
</dbReference>
<keyword evidence="1 3" id="KW-0658">Purine biosynthesis</keyword>
<name>A0A3A4QV01_9BACT</name>
<dbReference type="AlphaFoldDB" id="A0A3A4QV01"/>
<protein>
    <recommendedName>
        <fullName evidence="3 4">N5-carboxyaminoimidazole ribonucleotide mutase</fullName>
        <shortName evidence="3 4">N5-CAIR mutase</shortName>
        <ecNumber evidence="3 4">5.4.99.18</ecNumber>
    </recommendedName>
    <alternativeName>
        <fullName evidence="3">5-(carboxyamino)imidazole ribonucleotide mutase</fullName>
    </alternativeName>
</protein>
<dbReference type="Proteomes" id="UP000266426">
    <property type="component" value="Unassembled WGS sequence"/>
</dbReference>
<evidence type="ECO:0000256" key="5">
    <source>
        <dbReference type="PIRSR" id="PIRSR001338-1"/>
    </source>
</evidence>
<sequence>MNQQANNSPRVGIIMGSQSDLPIVEITLDKLRDLGITFEVKVISAHRTPDRAAEYASTAESRGIKVIIAAAGSAAHLAGVLAAHTILPIIGIPIDASSLNGLDALLSTVQMPGGVPVATVAIGKAGATNAAILAAQMIALYDNAIAHNLRKMKADMAEKVIAASESVERLSNATL</sequence>
<dbReference type="InterPro" id="IPR033747">
    <property type="entry name" value="PurE_ClassI"/>
</dbReference>
<dbReference type="PIRSF" id="PIRSF001338">
    <property type="entry name" value="AIR_carboxylase"/>
    <property type="match status" value="1"/>
</dbReference>
<dbReference type="HAMAP" id="MF_01929">
    <property type="entry name" value="PurE_classI"/>
    <property type="match status" value="1"/>
</dbReference>
<dbReference type="GO" id="GO:0006189">
    <property type="term" value="P:'de novo' IMP biosynthetic process"/>
    <property type="evidence" value="ECO:0007669"/>
    <property type="project" value="UniProtKB-UniRule"/>
</dbReference>
<dbReference type="SUPFAM" id="SSF52255">
    <property type="entry name" value="N5-CAIR mutase (phosphoribosylaminoimidazole carboxylase, PurE)"/>
    <property type="match status" value="1"/>
</dbReference>
<dbReference type="Pfam" id="PF00731">
    <property type="entry name" value="AIRC"/>
    <property type="match status" value="1"/>
</dbReference>
<evidence type="ECO:0000256" key="4">
    <source>
        <dbReference type="PIRNR" id="PIRNR001338"/>
    </source>
</evidence>
<feature type="binding site" evidence="3 5">
    <location>
        <position position="20"/>
    </location>
    <ligand>
        <name>substrate</name>
    </ligand>
</feature>
<comment type="caution">
    <text evidence="7">The sequence shown here is derived from an EMBL/GenBank/DDBJ whole genome shotgun (WGS) entry which is preliminary data.</text>
</comment>
<dbReference type="EC" id="5.4.99.18" evidence="3 4"/>
<comment type="catalytic activity">
    <reaction evidence="3 4">
        <text>5-carboxyamino-1-(5-phospho-D-ribosyl)imidazole + H(+) = 5-amino-1-(5-phospho-D-ribosyl)imidazole-4-carboxylate</text>
        <dbReference type="Rhea" id="RHEA:13193"/>
        <dbReference type="ChEBI" id="CHEBI:15378"/>
        <dbReference type="ChEBI" id="CHEBI:58730"/>
        <dbReference type="ChEBI" id="CHEBI:77657"/>
        <dbReference type="EC" id="5.4.99.18"/>
    </reaction>
</comment>
<accession>A0A3A4QV01</accession>
<proteinExistence type="inferred from homology"/>
<feature type="domain" description="PurE" evidence="6">
    <location>
        <begin position="9"/>
        <end position="160"/>
    </location>
</feature>
<dbReference type="InterPro" id="IPR024694">
    <property type="entry name" value="PurE_prokaryotes"/>
</dbReference>
<comment type="similarity">
    <text evidence="3">Belongs to the AIR carboxylase family. Class I subfamily.</text>
</comment>
<dbReference type="EMBL" id="QZJZ01000093">
    <property type="protein sequence ID" value="RJP56582.1"/>
    <property type="molecule type" value="Genomic_DNA"/>
</dbReference>
<dbReference type="Gene3D" id="3.40.50.1970">
    <property type="match status" value="1"/>
</dbReference>
<dbReference type="InterPro" id="IPR000031">
    <property type="entry name" value="PurE_dom"/>
</dbReference>
<feature type="binding site" evidence="3 5">
    <location>
        <position position="47"/>
    </location>
    <ligand>
        <name>substrate</name>
    </ligand>
</feature>
<evidence type="ECO:0000256" key="1">
    <source>
        <dbReference type="ARBA" id="ARBA00022755"/>
    </source>
</evidence>
<keyword evidence="7" id="KW-0456">Lyase</keyword>
<keyword evidence="2 3" id="KW-0413">Isomerase</keyword>
<gene>
    <name evidence="3 7" type="primary">purE</name>
    <name evidence="7" type="ORF">C4541_12030</name>
</gene>
<comment type="pathway">
    <text evidence="3 4">Purine metabolism; IMP biosynthesis via de novo pathway; 5-amino-1-(5-phospho-D-ribosyl)imidazole-4-carboxylate from 5-amino-1-(5-phospho-D-ribosyl)imidazole (N5-CAIR route): step 2/2.</text>
</comment>
<evidence type="ECO:0000256" key="3">
    <source>
        <dbReference type="HAMAP-Rule" id="MF_01929"/>
    </source>
</evidence>
<evidence type="ECO:0000256" key="2">
    <source>
        <dbReference type="ARBA" id="ARBA00023235"/>
    </source>
</evidence>
<dbReference type="GO" id="GO:0034023">
    <property type="term" value="F:5-(carboxyamino)imidazole ribonucleotide mutase activity"/>
    <property type="evidence" value="ECO:0007669"/>
    <property type="project" value="UniProtKB-UniRule"/>
</dbReference>
<dbReference type="PANTHER" id="PTHR23046:SF2">
    <property type="entry name" value="PHOSPHORIBOSYLAMINOIMIDAZOLE CARBOXYLASE"/>
    <property type="match status" value="1"/>
</dbReference>
<evidence type="ECO:0000313" key="8">
    <source>
        <dbReference type="Proteomes" id="UP000266426"/>
    </source>
</evidence>
<dbReference type="NCBIfam" id="TIGR01162">
    <property type="entry name" value="purE"/>
    <property type="match status" value="1"/>
</dbReference>